<organism evidence="1 2">
    <name type="scientific">Microbacterium suwonense</name>
    <dbReference type="NCBI Taxonomy" id="683047"/>
    <lineage>
        <taxon>Bacteria</taxon>
        <taxon>Bacillati</taxon>
        <taxon>Actinomycetota</taxon>
        <taxon>Actinomycetes</taxon>
        <taxon>Micrococcales</taxon>
        <taxon>Microbacteriaceae</taxon>
        <taxon>Microbacterium</taxon>
    </lineage>
</organism>
<evidence type="ECO:0000313" key="2">
    <source>
        <dbReference type="Proteomes" id="UP001321543"/>
    </source>
</evidence>
<accession>A0ABM8FQ16</accession>
<dbReference type="EMBL" id="AP027728">
    <property type="protein sequence ID" value="BDZ37752.1"/>
    <property type="molecule type" value="Genomic_DNA"/>
</dbReference>
<keyword evidence="2" id="KW-1185">Reference proteome</keyword>
<protein>
    <submittedName>
        <fullName evidence="1">Uncharacterized protein</fullName>
    </submittedName>
</protein>
<proteinExistence type="predicted"/>
<name>A0ABM8FQ16_9MICO</name>
<sequence>MVMNAGKEPVDFVKVLRSDADDGRLVELWGQVLPSETIELCLCDGDLDELVVTIAWFRQHDGLEYVWRFVV</sequence>
<reference evidence="2" key="1">
    <citation type="journal article" date="2019" name="Int. J. Syst. Evol. Microbiol.">
        <title>The Global Catalogue of Microorganisms (GCM) 10K type strain sequencing project: providing services to taxonomists for standard genome sequencing and annotation.</title>
        <authorList>
            <consortium name="The Broad Institute Genomics Platform"/>
            <consortium name="The Broad Institute Genome Sequencing Center for Infectious Disease"/>
            <person name="Wu L."/>
            <person name="Ma J."/>
        </authorList>
    </citation>
    <scope>NUCLEOTIDE SEQUENCE [LARGE SCALE GENOMIC DNA]</scope>
    <source>
        <strain evidence="2">NBRC 106310</strain>
    </source>
</reference>
<gene>
    <name evidence="1" type="ORF">GCM10025863_03660</name>
</gene>
<dbReference type="Proteomes" id="UP001321543">
    <property type="component" value="Chromosome"/>
</dbReference>
<evidence type="ECO:0000313" key="1">
    <source>
        <dbReference type="EMBL" id="BDZ37752.1"/>
    </source>
</evidence>